<evidence type="ECO:0000256" key="10">
    <source>
        <dbReference type="ARBA" id="ARBA00022967"/>
    </source>
</evidence>
<evidence type="ECO:0000256" key="4">
    <source>
        <dbReference type="ARBA" id="ARBA00012944"/>
    </source>
</evidence>
<dbReference type="Pfam" id="PF00361">
    <property type="entry name" value="Proton_antipo_M"/>
    <property type="match status" value="1"/>
</dbReference>
<feature type="transmembrane region" description="Helical" evidence="18">
    <location>
        <begin position="312"/>
        <end position="334"/>
    </location>
</feature>
<evidence type="ECO:0000256" key="7">
    <source>
        <dbReference type="ARBA" id="ARBA00022660"/>
    </source>
</evidence>
<keyword evidence="7 18" id="KW-0679">Respiratory chain</keyword>
<evidence type="ECO:0000256" key="14">
    <source>
        <dbReference type="ARBA" id="ARBA00023075"/>
    </source>
</evidence>
<evidence type="ECO:0000256" key="3">
    <source>
        <dbReference type="ARBA" id="ARBA00007012"/>
    </source>
</evidence>
<sequence length="337" mass="39045">MLNLYKLLFCSSMILGTLITISAYSWFSMWIGLEINLLSIIPLLKSPSSLYPSEASMKYFITQSLASTVLLFSVIMMSNLNEFMSQNSSFFLSLMLNSALLMKVGAAPFHNWFPEVLEGLNWNNSLIMLTWQKIAPMILLTYNLQMTNFFMFVIISSSIISGILGMNQVSLRKILAYSSINHMAWMIASMMCFKTIWTIYFLVYTMISINIVLMFKYLNIFYFKQLMNSLNSNKTFKLFFILNFFSLGGLPPFLGFLPKWLVINHLIENNFYLLSLILIVFTLLPLFFYIRMAFSTLMFSSNEVILKFSNKVNFKIILLNFFSLMGLFICTSIFNLF</sequence>
<keyword evidence="16 18" id="KW-0472">Membrane</keyword>
<evidence type="ECO:0000256" key="9">
    <source>
        <dbReference type="ARBA" id="ARBA00022792"/>
    </source>
</evidence>
<evidence type="ECO:0000259" key="19">
    <source>
        <dbReference type="Pfam" id="PF00361"/>
    </source>
</evidence>
<feature type="transmembrane region" description="Helical" evidence="18">
    <location>
        <begin position="59"/>
        <end position="78"/>
    </location>
</feature>
<geneLocation type="mitochondrion" evidence="20"/>
<keyword evidence="9 18" id="KW-0999">Mitochondrion inner membrane</keyword>
<evidence type="ECO:0000256" key="16">
    <source>
        <dbReference type="ARBA" id="ARBA00023136"/>
    </source>
</evidence>
<gene>
    <name evidence="20" type="primary">nad2</name>
</gene>
<dbReference type="EC" id="7.1.1.2" evidence="4 18"/>
<accession>A0A3G1GPT3</accession>
<evidence type="ECO:0000256" key="11">
    <source>
        <dbReference type="ARBA" id="ARBA00022982"/>
    </source>
</evidence>
<keyword evidence="10 18" id="KW-1278">Translocase</keyword>
<dbReference type="PANTHER" id="PTHR46552:SF1">
    <property type="entry name" value="NADH-UBIQUINONE OXIDOREDUCTASE CHAIN 2"/>
    <property type="match status" value="1"/>
</dbReference>
<comment type="function">
    <text evidence="1">Core subunit of the mitochondrial membrane respiratory chain NADH dehydrogenase (Complex I) that is believed to belong to the minimal assembly required for catalysis. Complex I functions in the transfer of electrons from NADH to the respiratory chain. The immediate electron acceptor for the enzyme is believed to be ubiquinone.</text>
</comment>
<comment type="similarity">
    <text evidence="3 18">Belongs to the complex I subunit 2 family.</text>
</comment>
<feature type="domain" description="NADH:quinone oxidoreductase/Mrp antiporter transmembrane" evidence="19">
    <location>
        <begin position="23"/>
        <end position="282"/>
    </location>
</feature>
<comment type="function">
    <text evidence="18">Core subunit of the mitochondrial membrane respiratory chain NADH dehydrogenase (Complex I) which catalyzes electron transfer from NADH through the respiratory chain, using ubiquinone as an electron acceptor. Essential for the catalytic activity and assembly of complex I.</text>
</comment>
<organism evidence="20">
    <name type="scientific">Gonioctena aegrota</name>
    <dbReference type="NCBI Taxonomy" id="1425568"/>
    <lineage>
        <taxon>Eukaryota</taxon>
        <taxon>Metazoa</taxon>
        <taxon>Ecdysozoa</taxon>
        <taxon>Arthropoda</taxon>
        <taxon>Hexapoda</taxon>
        <taxon>Insecta</taxon>
        <taxon>Pterygota</taxon>
        <taxon>Neoptera</taxon>
        <taxon>Endopterygota</taxon>
        <taxon>Coleoptera</taxon>
        <taxon>Polyphaga</taxon>
        <taxon>Cucujiformia</taxon>
        <taxon>Chrysomeloidea</taxon>
        <taxon>Chrysomelidae</taxon>
        <taxon>Chrysomelinae</taxon>
        <taxon>Chrysomelini</taxon>
        <taxon>Gonioctena</taxon>
    </lineage>
</organism>
<dbReference type="GO" id="GO:0006120">
    <property type="term" value="P:mitochondrial electron transport, NADH to ubiquinone"/>
    <property type="evidence" value="ECO:0007669"/>
    <property type="project" value="InterPro"/>
</dbReference>
<name>A0A3G1GPT3_9CUCU</name>
<feature type="transmembrane region" description="Helical" evidence="18">
    <location>
        <begin position="197"/>
        <end position="218"/>
    </location>
</feature>
<dbReference type="InterPro" id="IPR001750">
    <property type="entry name" value="ND/Mrp_TM"/>
</dbReference>
<comment type="subcellular location">
    <subcellularLocation>
        <location evidence="2 18">Mitochondrion inner membrane</location>
        <topology evidence="2 18">Multi-pass membrane protein</topology>
    </subcellularLocation>
</comment>
<keyword evidence="8 18" id="KW-0812">Transmembrane</keyword>
<reference evidence="20" key="1">
    <citation type="journal article" date="2015" name="Methods Ecol Evol 6">
        <title>Validating the power of mitochondrial metagenomics for community ecology and phylogenetics of complex assemblages.</title>
        <authorList>
            <person name="Gomez-Rodriguez C."/>
            <person name="Crampton-Platt A."/>
            <person name="Timmermans M.J.T.N."/>
            <person name="Baselga A."/>
            <person name="Vogler A.P."/>
        </authorList>
    </citation>
    <scope>NUCLEOTIDE SEQUENCE</scope>
</reference>
<evidence type="ECO:0000256" key="15">
    <source>
        <dbReference type="ARBA" id="ARBA00023128"/>
    </source>
</evidence>
<feature type="transmembrane region" description="Helical" evidence="18">
    <location>
        <begin position="7"/>
        <end position="27"/>
    </location>
</feature>
<evidence type="ECO:0000256" key="12">
    <source>
        <dbReference type="ARBA" id="ARBA00022989"/>
    </source>
</evidence>
<dbReference type="GO" id="GO:0008137">
    <property type="term" value="F:NADH dehydrogenase (ubiquinone) activity"/>
    <property type="evidence" value="ECO:0007669"/>
    <property type="project" value="UniProtKB-EC"/>
</dbReference>
<keyword evidence="12 18" id="KW-1133">Transmembrane helix</keyword>
<keyword evidence="15 18" id="KW-0496">Mitochondrion</keyword>
<keyword evidence="6" id="KW-0813">Transport</keyword>
<evidence type="ECO:0000256" key="2">
    <source>
        <dbReference type="ARBA" id="ARBA00004448"/>
    </source>
</evidence>
<evidence type="ECO:0000256" key="1">
    <source>
        <dbReference type="ARBA" id="ARBA00003257"/>
    </source>
</evidence>
<proteinExistence type="inferred from homology"/>
<dbReference type="InterPro" id="IPR003917">
    <property type="entry name" value="NADH_UbQ_OxRdtase_chain2"/>
</dbReference>
<dbReference type="GO" id="GO:0005743">
    <property type="term" value="C:mitochondrial inner membrane"/>
    <property type="evidence" value="ECO:0007669"/>
    <property type="project" value="UniProtKB-SubCell"/>
</dbReference>
<feature type="transmembrane region" description="Helical" evidence="18">
    <location>
        <begin position="238"/>
        <end position="258"/>
    </location>
</feature>
<evidence type="ECO:0000313" key="20">
    <source>
        <dbReference type="EMBL" id="APX39797.1"/>
    </source>
</evidence>
<dbReference type="EMBL" id="KX943420">
    <property type="protein sequence ID" value="APX39797.1"/>
    <property type="molecule type" value="Genomic_DNA"/>
</dbReference>
<feature type="transmembrane region" description="Helical" evidence="18">
    <location>
        <begin position="90"/>
        <end position="113"/>
    </location>
</feature>
<protein>
    <recommendedName>
        <fullName evidence="5 18">NADH-ubiquinone oxidoreductase chain 2</fullName>
        <ecNumber evidence="4 18">7.1.1.2</ecNumber>
    </recommendedName>
</protein>
<dbReference type="InterPro" id="IPR050175">
    <property type="entry name" value="Complex_I_Subunit_2"/>
</dbReference>
<dbReference type="PRINTS" id="PR01436">
    <property type="entry name" value="NADHDHGNASE2"/>
</dbReference>
<keyword evidence="14 18" id="KW-0830">Ubiquinone</keyword>
<feature type="transmembrane region" description="Helical" evidence="18">
    <location>
        <begin position="270"/>
        <end position="291"/>
    </location>
</feature>
<comment type="catalytic activity">
    <reaction evidence="17 18">
        <text>a ubiquinone + NADH + 5 H(+)(in) = a ubiquinol + NAD(+) + 4 H(+)(out)</text>
        <dbReference type="Rhea" id="RHEA:29091"/>
        <dbReference type="Rhea" id="RHEA-COMP:9565"/>
        <dbReference type="Rhea" id="RHEA-COMP:9566"/>
        <dbReference type="ChEBI" id="CHEBI:15378"/>
        <dbReference type="ChEBI" id="CHEBI:16389"/>
        <dbReference type="ChEBI" id="CHEBI:17976"/>
        <dbReference type="ChEBI" id="CHEBI:57540"/>
        <dbReference type="ChEBI" id="CHEBI:57945"/>
        <dbReference type="EC" id="7.1.1.2"/>
    </reaction>
</comment>
<evidence type="ECO:0000256" key="18">
    <source>
        <dbReference type="RuleBase" id="RU003403"/>
    </source>
</evidence>
<evidence type="ECO:0000256" key="13">
    <source>
        <dbReference type="ARBA" id="ARBA00023027"/>
    </source>
</evidence>
<evidence type="ECO:0000256" key="17">
    <source>
        <dbReference type="ARBA" id="ARBA00049551"/>
    </source>
</evidence>
<evidence type="ECO:0000256" key="5">
    <source>
        <dbReference type="ARBA" id="ARBA00021008"/>
    </source>
</evidence>
<keyword evidence="11 18" id="KW-0249">Electron transport</keyword>
<evidence type="ECO:0000256" key="8">
    <source>
        <dbReference type="ARBA" id="ARBA00022692"/>
    </source>
</evidence>
<feature type="transmembrane region" description="Helical" evidence="18">
    <location>
        <begin position="149"/>
        <end position="167"/>
    </location>
</feature>
<evidence type="ECO:0000256" key="6">
    <source>
        <dbReference type="ARBA" id="ARBA00022448"/>
    </source>
</evidence>
<dbReference type="AlphaFoldDB" id="A0A3G1GPT3"/>
<dbReference type="PANTHER" id="PTHR46552">
    <property type="entry name" value="NADH-UBIQUINONE OXIDOREDUCTASE CHAIN 2"/>
    <property type="match status" value="1"/>
</dbReference>
<keyword evidence="13 18" id="KW-0520">NAD</keyword>